<comment type="caution">
    <text evidence="1">The sequence shown here is derived from an EMBL/GenBank/DDBJ whole genome shotgun (WGS) entry which is preliminary data.</text>
</comment>
<accession>A0ABS6AGE2</accession>
<dbReference type="InterPro" id="IPR009389">
    <property type="entry name" value="DUF1045"/>
</dbReference>
<dbReference type="EMBL" id="JAHKNG010000001">
    <property type="protein sequence ID" value="MBU3028704.1"/>
    <property type="molecule type" value="Genomic_DNA"/>
</dbReference>
<evidence type="ECO:0000313" key="1">
    <source>
        <dbReference type="EMBL" id="MBU3028704.1"/>
    </source>
</evidence>
<evidence type="ECO:0000313" key="2">
    <source>
        <dbReference type="Proteomes" id="UP001166191"/>
    </source>
</evidence>
<protein>
    <submittedName>
        <fullName evidence="1">DUF1045 domain-containing protein</fullName>
    </submittedName>
</protein>
<sequence length="223" mass="24574">MGEWRRYAIYYTATGPLAEFGAVWLGWDIARSRAFEVRPARIEALTRSPRRYGFHATLKPPFRLAPDSSEAALLADLRDLAAALEPVSLQGGLQLALLDGFPALVPSAPAPGLHDLAARIVRDLDQHRAPPTPEERARRAPERLTAAQRALLDRWGYPWVMDQFRFHMTLGDRMTAPEAEILLATLAPELAPLLPDPHPVDAITLAGEDEAGSFHQIARVPLG</sequence>
<dbReference type="Pfam" id="PF06299">
    <property type="entry name" value="DUF1045"/>
    <property type="match status" value="1"/>
</dbReference>
<dbReference type="PIRSF" id="PIRSF033328">
    <property type="entry name" value="Phest_Mll4975"/>
    <property type="match status" value="1"/>
</dbReference>
<gene>
    <name evidence="1" type="ORF">KNW02_01060</name>
</gene>
<keyword evidence="2" id="KW-1185">Reference proteome</keyword>
<organism evidence="1 2">
    <name type="scientific">Paracoccus marinaquae</name>
    <dbReference type="NCBI Taxonomy" id="2841926"/>
    <lineage>
        <taxon>Bacteria</taxon>
        <taxon>Pseudomonadati</taxon>
        <taxon>Pseudomonadota</taxon>
        <taxon>Alphaproteobacteria</taxon>
        <taxon>Rhodobacterales</taxon>
        <taxon>Paracoccaceae</taxon>
        <taxon>Paracoccus</taxon>
    </lineage>
</organism>
<reference evidence="1" key="1">
    <citation type="submission" date="2021-06" db="EMBL/GenBank/DDBJ databases">
        <title>Paracoccus bacterium XHP0099 sp. nov., isolated from the surface waters of the Yellow Sea.</title>
        <authorList>
            <person name="Xue H."/>
            <person name="Zhang D."/>
        </authorList>
    </citation>
    <scope>NUCLEOTIDE SEQUENCE</scope>
    <source>
        <strain evidence="1">XHP0099</strain>
    </source>
</reference>
<name>A0ABS6AGE2_9RHOB</name>
<dbReference type="RefSeq" id="WP_216031391.1">
    <property type="nucleotide sequence ID" value="NZ_JAHKNG010000001.1"/>
</dbReference>
<dbReference type="Proteomes" id="UP001166191">
    <property type="component" value="Unassembled WGS sequence"/>
</dbReference>
<proteinExistence type="predicted"/>